<proteinExistence type="predicted"/>
<evidence type="ECO:0000313" key="1">
    <source>
        <dbReference type="EMBL" id="GAK54172.1"/>
    </source>
</evidence>
<gene>
    <name evidence="1" type="ORF">U14_05451</name>
</gene>
<dbReference type="EMBL" id="DF820460">
    <property type="protein sequence ID" value="GAK54172.1"/>
    <property type="molecule type" value="Genomic_DNA"/>
</dbReference>
<sequence length="35" mass="3870">MTPITILDNEYLMLRSRFETNDRTLPSGEGVGVGS</sequence>
<protein>
    <submittedName>
        <fullName evidence="1">Uncharacterized protein</fullName>
    </submittedName>
</protein>
<name>A0A081BRZ1_9BACT</name>
<keyword evidence="2" id="KW-1185">Reference proteome</keyword>
<organism evidence="1">
    <name type="scientific">Candidatus Moduliflexus flocculans</name>
    <dbReference type="NCBI Taxonomy" id="1499966"/>
    <lineage>
        <taxon>Bacteria</taxon>
        <taxon>Candidatus Moduliflexota</taxon>
        <taxon>Candidatus Moduliflexia</taxon>
        <taxon>Candidatus Moduliflexales</taxon>
        <taxon>Candidatus Moduliflexaceae</taxon>
    </lineage>
</organism>
<reference evidence="1" key="1">
    <citation type="journal article" date="2015" name="PeerJ">
        <title>First genomic representation of candidate bacterial phylum KSB3 points to enhanced environmental sensing as a trigger of wastewater bulking.</title>
        <authorList>
            <person name="Sekiguchi Y."/>
            <person name="Ohashi A."/>
            <person name="Parks D.H."/>
            <person name="Yamauchi T."/>
            <person name="Tyson G.W."/>
            <person name="Hugenholtz P."/>
        </authorList>
    </citation>
    <scope>NUCLEOTIDE SEQUENCE [LARGE SCALE GENOMIC DNA]</scope>
</reference>
<dbReference type="Proteomes" id="UP000030700">
    <property type="component" value="Unassembled WGS sequence"/>
</dbReference>
<accession>A0A081BRZ1</accession>
<evidence type="ECO:0000313" key="2">
    <source>
        <dbReference type="Proteomes" id="UP000030700"/>
    </source>
</evidence>
<dbReference type="AlphaFoldDB" id="A0A081BRZ1"/>
<dbReference type="STRING" id="1499966.U14_05451"/>
<dbReference type="HOGENOM" id="CLU_3363397_0_0_0"/>